<organism evidence="2 3">
    <name type="scientific">Pseudoduganella armeniaca</name>
    <dbReference type="NCBI Taxonomy" id="2072590"/>
    <lineage>
        <taxon>Bacteria</taxon>
        <taxon>Pseudomonadati</taxon>
        <taxon>Pseudomonadota</taxon>
        <taxon>Betaproteobacteria</taxon>
        <taxon>Burkholderiales</taxon>
        <taxon>Oxalobacteraceae</taxon>
        <taxon>Telluria group</taxon>
        <taxon>Pseudoduganella</taxon>
    </lineage>
</organism>
<dbReference type="KEGG" id="masz:C9I28_18825"/>
<dbReference type="Gene3D" id="3.30.450.40">
    <property type="match status" value="1"/>
</dbReference>
<dbReference type="RefSeq" id="WP_107142811.1">
    <property type="nucleotide sequence ID" value="NZ_CP028324.1"/>
</dbReference>
<keyword evidence="2" id="KW-0808">Transferase</keyword>
<feature type="domain" description="GAF" evidence="1">
    <location>
        <begin position="26"/>
        <end position="169"/>
    </location>
</feature>
<dbReference type="SMART" id="SM00065">
    <property type="entry name" value="GAF"/>
    <property type="match status" value="1"/>
</dbReference>
<dbReference type="GO" id="GO:0016301">
    <property type="term" value="F:kinase activity"/>
    <property type="evidence" value="ECO:0007669"/>
    <property type="project" value="UniProtKB-KW"/>
</dbReference>
<dbReference type="InterPro" id="IPR029016">
    <property type="entry name" value="GAF-like_dom_sf"/>
</dbReference>
<protein>
    <submittedName>
        <fullName evidence="2">Histidine kinase</fullName>
    </submittedName>
</protein>
<dbReference type="Proteomes" id="UP000240505">
    <property type="component" value="Chromosome"/>
</dbReference>
<dbReference type="AlphaFoldDB" id="A0A2R4CCX7"/>
<sequence length="188" mass="20577">MLTPSLPDNEGARLAALHTLLLLDTQPEQRFNQIVEFAAREYRVPIALITLLDADRQWFKASVGMGGTCQTSRDISFCGHTILRSEIMVVPDAKADPRFHDNPLVDGPPHIRFYAGAPLILSSGYALGSLCIIDTQPRDPATLDLSMLAMLRHLVMRQLEPLAAAGDVEAALARRVYRGSAPDASRDS</sequence>
<evidence type="ECO:0000259" key="1">
    <source>
        <dbReference type="SMART" id="SM00065"/>
    </source>
</evidence>
<name>A0A2R4CCX7_9BURK</name>
<keyword evidence="2" id="KW-0418">Kinase</keyword>
<dbReference type="PANTHER" id="PTHR43102">
    <property type="entry name" value="SLR1143 PROTEIN"/>
    <property type="match status" value="1"/>
</dbReference>
<dbReference type="SUPFAM" id="SSF55781">
    <property type="entry name" value="GAF domain-like"/>
    <property type="match status" value="1"/>
</dbReference>
<dbReference type="InterPro" id="IPR003018">
    <property type="entry name" value="GAF"/>
</dbReference>
<dbReference type="Pfam" id="PF01590">
    <property type="entry name" value="GAF"/>
    <property type="match status" value="1"/>
</dbReference>
<evidence type="ECO:0000313" key="2">
    <source>
        <dbReference type="EMBL" id="AVR97466.1"/>
    </source>
</evidence>
<accession>A0A2R4CCX7</accession>
<dbReference type="EMBL" id="CP028324">
    <property type="protein sequence ID" value="AVR97466.1"/>
    <property type="molecule type" value="Genomic_DNA"/>
</dbReference>
<evidence type="ECO:0000313" key="3">
    <source>
        <dbReference type="Proteomes" id="UP000240505"/>
    </source>
</evidence>
<proteinExistence type="predicted"/>
<keyword evidence="3" id="KW-1185">Reference proteome</keyword>
<reference evidence="2 3" key="1">
    <citation type="submission" date="2018-03" db="EMBL/GenBank/DDBJ databases">
        <title>Massilia armeniaca sp. nov., isolated from desert soil.</title>
        <authorList>
            <person name="Huang H."/>
            <person name="Ren M."/>
        </authorList>
    </citation>
    <scope>NUCLEOTIDE SEQUENCE [LARGE SCALE GENOMIC DNA]</scope>
    <source>
        <strain evidence="2 3">ZMN-3</strain>
    </source>
</reference>
<gene>
    <name evidence="2" type="ORF">C9I28_18825</name>
</gene>
<dbReference type="OrthoDB" id="5571399at2"/>
<dbReference type="PANTHER" id="PTHR43102:SF2">
    <property type="entry name" value="GAF DOMAIN-CONTAINING PROTEIN"/>
    <property type="match status" value="1"/>
</dbReference>